<evidence type="ECO:0000259" key="2">
    <source>
        <dbReference type="PROSITE" id="PS51820"/>
    </source>
</evidence>
<evidence type="ECO:0000313" key="3">
    <source>
        <dbReference type="EMBL" id="OEJ85280.1"/>
    </source>
</evidence>
<dbReference type="InParanoid" id="A0A1E5REF9"/>
<dbReference type="InterPro" id="IPR037524">
    <property type="entry name" value="PA14/GLEYA"/>
</dbReference>
<organism evidence="3 4">
    <name type="scientific">Hanseniaspora osmophila</name>
    <dbReference type="NCBI Taxonomy" id="56408"/>
    <lineage>
        <taxon>Eukaryota</taxon>
        <taxon>Fungi</taxon>
        <taxon>Dikarya</taxon>
        <taxon>Ascomycota</taxon>
        <taxon>Saccharomycotina</taxon>
        <taxon>Saccharomycetes</taxon>
        <taxon>Saccharomycodales</taxon>
        <taxon>Saccharomycodaceae</taxon>
        <taxon>Hanseniaspora</taxon>
    </lineage>
</organism>
<proteinExistence type="predicted"/>
<evidence type="ECO:0000313" key="4">
    <source>
        <dbReference type="Proteomes" id="UP000095728"/>
    </source>
</evidence>
<dbReference type="Pfam" id="PF10528">
    <property type="entry name" value="GLEYA"/>
    <property type="match status" value="1"/>
</dbReference>
<evidence type="ECO:0000256" key="1">
    <source>
        <dbReference type="SAM" id="SignalP"/>
    </source>
</evidence>
<comment type="caution">
    <text evidence="3">The sequence shown here is derived from an EMBL/GenBank/DDBJ whole genome shotgun (WGS) entry which is preliminary data.</text>
</comment>
<protein>
    <recommendedName>
        <fullName evidence="2">PA14 domain-containing protein</fullName>
    </recommendedName>
</protein>
<reference evidence="4" key="1">
    <citation type="journal article" date="2016" name="Genome Announc.">
        <title>Genome sequences of three species of Hanseniaspora isolated from spontaneous wine fermentations.</title>
        <authorList>
            <person name="Sternes P.R."/>
            <person name="Lee D."/>
            <person name="Kutyna D.R."/>
            <person name="Borneman A.R."/>
        </authorList>
    </citation>
    <scope>NUCLEOTIDE SEQUENCE [LARGE SCALE GENOMIC DNA]</scope>
    <source>
        <strain evidence="4">AWRI3579</strain>
    </source>
</reference>
<accession>A0A1E5REF9</accession>
<feature type="domain" description="PA14" evidence="2">
    <location>
        <begin position="101"/>
        <end position="259"/>
    </location>
</feature>
<dbReference type="InterPro" id="IPR018871">
    <property type="entry name" value="GLEYA_adhesin_domain"/>
</dbReference>
<feature type="signal peptide" evidence="1">
    <location>
        <begin position="1"/>
        <end position="25"/>
    </location>
</feature>
<dbReference type="Proteomes" id="UP000095728">
    <property type="component" value="Unassembled WGS sequence"/>
</dbReference>
<dbReference type="OrthoDB" id="3973523at2759"/>
<gene>
    <name evidence="3" type="ORF">AWRI3579_g1666</name>
</gene>
<keyword evidence="4" id="KW-1185">Reference proteome</keyword>
<dbReference type="GO" id="GO:0000128">
    <property type="term" value="P:flocculation"/>
    <property type="evidence" value="ECO:0007669"/>
    <property type="project" value="InterPro"/>
</dbReference>
<dbReference type="Gene3D" id="2.60.120.1560">
    <property type="match status" value="1"/>
</dbReference>
<dbReference type="EMBL" id="LPNM01000007">
    <property type="protein sequence ID" value="OEJ85280.1"/>
    <property type="molecule type" value="Genomic_DNA"/>
</dbReference>
<dbReference type="Pfam" id="PF00624">
    <property type="entry name" value="Flocculin"/>
    <property type="match status" value="1"/>
</dbReference>
<dbReference type="PROSITE" id="PS51820">
    <property type="entry name" value="PA14"/>
    <property type="match status" value="1"/>
</dbReference>
<keyword evidence="1" id="KW-0732">Signal</keyword>
<dbReference type="InterPro" id="IPR001389">
    <property type="entry name" value="Flocculin"/>
</dbReference>
<dbReference type="AlphaFoldDB" id="A0A1E5REF9"/>
<name>A0A1E5REF9_9ASCO</name>
<sequence>MKNFIIRPLLFFFTILSFFLSLITPEKSLVESTFTSGTSVGGCSAPNVAFSSFFLVDIFYYPWESYSTSTNTGTGNFCLYVSEAYLTGGYIGSGSLYSGSKTSVSIVSYYLTSTNLNFNINVPGNTETWQYMSNFQKNGQSAYVPVSNFAFLATAYLVPSQTGLYTFNLNNVDDLAIISIGDGVAFDCCCTVPYVFMQAQLGAMWTSNGVQGIKTIQLQLTQGVYYPIRVFYVNRNSQAIFDFTYTDPSGVSHSDWTNFAYQIYNLPSSYCPYGAQTTVPWTGTFTTSVAYSTETKPITAYFNGQAYVTTEYATDYAVATPISRTTTQSTTYWTGSGTTTLSVTSFLTTSNSQTYIVTSYLVATPEVSATVTRTTSYTGTVTQTYSTSYTTFAGTDGVETAQTIYFVQTPIPRTVQTLTTSWTGKVITTSI</sequence>
<feature type="chain" id="PRO_5009184723" description="PA14 domain-containing protein" evidence="1">
    <location>
        <begin position="26"/>
        <end position="431"/>
    </location>
</feature>